<evidence type="ECO:0000256" key="1">
    <source>
        <dbReference type="ARBA" id="ARBA00022737"/>
    </source>
</evidence>
<dbReference type="PANTHER" id="PTHR24171">
    <property type="entry name" value="ANKYRIN REPEAT DOMAIN-CONTAINING PROTEIN 39-RELATED"/>
    <property type="match status" value="1"/>
</dbReference>
<dbReference type="InterPro" id="IPR036770">
    <property type="entry name" value="Ankyrin_rpt-contain_sf"/>
</dbReference>
<dbReference type="AlphaFoldDB" id="A0AAV4A6A5"/>
<sequence length="114" mass="12559">MAERYINAAKDGYLDILREASRRDLNSTDDDGMTATLWAARNGNLEALRLIVGREGDVDKSDYLGQTALHHAATRGHMGVVSYLVNYGCNVFAVDNDLHSALELAALHDRQDIV</sequence>
<gene>
    <name evidence="4" type="ORF">PoB_002888700</name>
</gene>
<proteinExistence type="predicted"/>
<dbReference type="PROSITE" id="PS50297">
    <property type="entry name" value="ANK_REP_REGION"/>
    <property type="match status" value="1"/>
</dbReference>
<feature type="repeat" description="ANK" evidence="3">
    <location>
        <begin position="64"/>
        <end position="96"/>
    </location>
</feature>
<feature type="non-terminal residue" evidence="4">
    <location>
        <position position="114"/>
    </location>
</feature>
<dbReference type="PROSITE" id="PS50088">
    <property type="entry name" value="ANK_REPEAT"/>
    <property type="match status" value="2"/>
</dbReference>
<dbReference type="Pfam" id="PF12796">
    <property type="entry name" value="Ank_2"/>
    <property type="match status" value="1"/>
</dbReference>
<organism evidence="4 5">
    <name type="scientific">Plakobranchus ocellatus</name>
    <dbReference type="NCBI Taxonomy" id="259542"/>
    <lineage>
        <taxon>Eukaryota</taxon>
        <taxon>Metazoa</taxon>
        <taxon>Spiralia</taxon>
        <taxon>Lophotrochozoa</taxon>
        <taxon>Mollusca</taxon>
        <taxon>Gastropoda</taxon>
        <taxon>Heterobranchia</taxon>
        <taxon>Euthyneura</taxon>
        <taxon>Panpulmonata</taxon>
        <taxon>Sacoglossa</taxon>
        <taxon>Placobranchoidea</taxon>
        <taxon>Plakobranchidae</taxon>
        <taxon>Plakobranchus</taxon>
    </lineage>
</organism>
<evidence type="ECO:0000313" key="5">
    <source>
        <dbReference type="Proteomes" id="UP000735302"/>
    </source>
</evidence>
<keyword evidence="5" id="KW-1185">Reference proteome</keyword>
<dbReference type="SMART" id="SM00248">
    <property type="entry name" value="ANK"/>
    <property type="match status" value="2"/>
</dbReference>
<feature type="repeat" description="ANK" evidence="3">
    <location>
        <begin position="31"/>
        <end position="63"/>
    </location>
</feature>
<reference evidence="4 5" key="1">
    <citation type="journal article" date="2021" name="Elife">
        <title>Chloroplast acquisition without the gene transfer in kleptoplastic sea slugs, Plakobranchus ocellatus.</title>
        <authorList>
            <person name="Maeda T."/>
            <person name="Takahashi S."/>
            <person name="Yoshida T."/>
            <person name="Shimamura S."/>
            <person name="Takaki Y."/>
            <person name="Nagai Y."/>
            <person name="Toyoda A."/>
            <person name="Suzuki Y."/>
            <person name="Arimoto A."/>
            <person name="Ishii H."/>
            <person name="Satoh N."/>
            <person name="Nishiyama T."/>
            <person name="Hasebe M."/>
            <person name="Maruyama T."/>
            <person name="Minagawa J."/>
            <person name="Obokata J."/>
            <person name="Shigenobu S."/>
        </authorList>
    </citation>
    <scope>NUCLEOTIDE SEQUENCE [LARGE SCALE GENOMIC DNA]</scope>
</reference>
<dbReference type="Proteomes" id="UP000735302">
    <property type="component" value="Unassembled WGS sequence"/>
</dbReference>
<dbReference type="PANTHER" id="PTHR24171:SF9">
    <property type="entry name" value="ANKYRIN REPEAT DOMAIN-CONTAINING PROTEIN 39"/>
    <property type="match status" value="1"/>
</dbReference>
<keyword evidence="1" id="KW-0677">Repeat</keyword>
<keyword evidence="2 3" id="KW-0040">ANK repeat</keyword>
<evidence type="ECO:0000313" key="4">
    <source>
        <dbReference type="EMBL" id="GFO02382.1"/>
    </source>
</evidence>
<evidence type="ECO:0000256" key="3">
    <source>
        <dbReference type="PROSITE-ProRule" id="PRU00023"/>
    </source>
</evidence>
<protein>
    <submittedName>
        <fullName evidence="4">Usher syndrome type-1g protein</fullName>
    </submittedName>
</protein>
<dbReference type="EMBL" id="BLXT01003580">
    <property type="protein sequence ID" value="GFO02382.1"/>
    <property type="molecule type" value="Genomic_DNA"/>
</dbReference>
<accession>A0AAV4A6A5</accession>
<name>A0AAV4A6A5_9GAST</name>
<comment type="caution">
    <text evidence="4">The sequence shown here is derived from an EMBL/GenBank/DDBJ whole genome shotgun (WGS) entry which is preliminary data.</text>
</comment>
<dbReference type="Gene3D" id="1.25.40.20">
    <property type="entry name" value="Ankyrin repeat-containing domain"/>
    <property type="match status" value="1"/>
</dbReference>
<evidence type="ECO:0000256" key="2">
    <source>
        <dbReference type="ARBA" id="ARBA00023043"/>
    </source>
</evidence>
<dbReference type="SUPFAM" id="SSF48403">
    <property type="entry name" value="Ankyrin repeat"/>
    <property type="match status" value="1"/>
</dbReference>
<dbReference type="InterPro" id="IPR002110">
    <property type="entry name" value="Ankyrin_rpt"/>
</dbReference>